<reference evidence="1" key="1">
    <citation type="submission" date="2012-10" db="EMBL/GenBank/DDBJ databases">
        <authorList>
            <person name="Harkins D.M."/>
            <person name="Durkin A.S."/>
            <person name="Brinkac L.M."/>
            <person name="Selengut J.D."/>
            <person name="Sanka R."/>
            <person name="DePew J."/>
            <person name="Purushe J."/>
            <person name="Picardeau M."/>
            <person name="Werts C."/>
            <person name="Goarant C."/>
            <person name="Vinetz J.M."/>
            <person name="Sutton G.G."/>
            <person name="Nelson W.C."/>
            <person name="Fouts D.E."/>
        </authorList>
    </citation>
    <scope>NUCLEOTIDE SEQUENCE [LARGE SCALE GENOMIC DNA]</scope>
    <source>
        <strain evidence="1">200802841</strain>
    </source>
</reference>
<protein>
    <submittedName>
        <fullName evidence="1">Uncharacterized protein</fullName>
    </submittedName>
</protein>
<accession>A0A828Y775</accession>
<dbReference type="AlphaFoldDB" id="A0A828Y775"/>
<organism evidence="1 2">
    <name type="scientific">Leptospira kirschneri str. 200802841</name>
    <dbReference type="NCBI Taxonomy" id="1193047"/>
    <lineage>
        <taxon>Bacteria</taxon>
        <taxon>Pseudomonadati</taxon>
        <taxon>Spirochaetota</taxon>
        <taxon>Spirochaetia</taxon>
        <taxon>Leptospirales</taxon>
        <taxon>Leptospiraceae</taxon>
        <taxon>Leptospira</taxon>
    </lineage>
</organism>
<keyword evidence="2" id="KW-1185">Reference proteome</keyword>
<sequence>MSKNFLKVGVPRILEFVRKIVVCSSSHIILQTNLNFVMFSHLNSV</sequence>
<evidence type="ECO:0000313" key="2">
    <source>
        <dbReference type="Proteomes" id="UP000006339"/>
    </source>
</evidence>
<proteinExistence type="predicted"/>
<name>A0A828Y775_9LEPT</name>
<gene>
    <name evidence="1" type="ORF">LEP1GSC131_0248</name>
</gene>
<comment type="caution">
    <text evidence="1">The sequence shown here is derived from an EMBL/GenBank/DDBJ whole genome shotgun (WGS) entry which is preliminary data.</text>
</comment>
<dbReference type="Proteomes" id="UP000006339">
    <property type="component" value="Unassembled WGS sequence"/>
</dbReference>
<evidence type="ECO:0000313" key="1">
    <source>
        <dbReference type="EMBL" id="EKO52383.1"/>
    </source>
</evidence>
<dbReference type="EMBL" id="AKWH02000025">
    <property type="protein sequence ID" value="EKO52383.1"/>
    <property type="molecule type" value="Genomic_DNA"/>
</dbReference>